<accession>A0AAD1XMU1</accession>
<sequence>MEMKMLSRAGKSTDELYSVLKNKKSILSGERKKYIVRSTFLKPKKDPDANFLERIRLIQNNKIPEPQKLLTSPTKGITKSNSKRKDKKQRNSVDDEKGRQSSFRTISRGTYYRINSVRDLPPPCGYYNINYELVDKKVPTKNLKLYAERKNQFILKNKADINFIDTKRLDKQKGYIDFKKISPRGPFEKLQEKGNPHEKRFNNFDHFPSISSKSDNKMEADFSKTRPRKPNFQINLTPAVYEPNHEYLKRSLSKTGIAWKKLLPRPPIISPKKEIDLNSSSIDFDRALAAKMKLML</sequence>
<dbReference type="Proteomes" id="UP001295684">
    <property type="component" value="Unassembled WGS sequence"/>
</dbReference>
<keyword evidence="3" id="KW-1185">Reference proteome</keyword>
<reference evidence="2" key="1">
    <citation type="submission" date="2023-07" db="EMBL/GenBank/DDBJ databases">
        <authorList>
            <consortium name="AG Swart"/>
            <person name="Singh M."/>
            <person name="Singh A."/>
            <person name="Seah K."/>
            <person name="Emmerich C."/>
        </authorList>
    </citation>
    <scope>NUCLEOTIDE SEQUENCE</scope>
    <source>
        <strain evidence="2">DP1</strain>
    </source>
</reference>
<feature type="region of interest" description="Disordered" evidence="1">
    <location>
        <begin position="64"/>
        <end position="101"/>
    </location>
</feature>
<feature type="compositionally biased region" description="Polar residues" evidence="1">
    <location>
        <begin position="69"/>
        <end position="80"/>
    </location>
</feature>
<proteinExistence type="predicted"/>
<protein>
    <submittedName>
        <fullName evidence="2">Uncharacterized protein</fullName>
    </submittedName>
</protein>
<name>A0AAD1XMU1_EUPCR</name>
<evidence type="ECO:0000313" key="3">
    <source>
        <dbReference type="Proteomes" id="UP001295684"/>
    </source>
</evidence>
<comment type="caution">
    <text evidence="2">The sequence shown here is derived from an EMBL/GenBank/DDBJ whole genome shotgun (WGS) entry which is preliminary data.</text>
</comment>
<evidence type="ECO:0000256" key="1">
    <source>
        <dbReference type="SAM" id="MobiDB-lite"/>
    </source>
</evidence>
<feature type="compositionally biased region" description="Basic and acidic residues" evidence="1">
    <location>
        <begin position="89"/>
        <end position="99"/>
    </location>
</feature>
<dbReference type="AlphaFoldDB" id="A0AAD1XMU1"/>
<organism evidence="2 3">
    <name type="scientific">Euplotes crassus</name>
    <dbReference type="NCBI Taxonomy" id="5936"/>
    <lineage>
        <taxon>Eukaryota</taxon>
        <taxon>Sar</taxon>
        <taxon>Alveolata</taxon>
        <taxon>Ciliophora</taxon>
        <taxon>Intramacronucleata</taxon>
        <taxon>Spirotrichea</taxon>
        <taxon>Hypotrichia</taxon>
        <taxon>Euplotida</taxon>
        <taxon>Euplotidae</taxon>
        <taxon>Moneuplotes</taxon>
    </lineage>
</organism>
<evidence type="ECO:0000313" key="2">
    <source>
        <dbReference type="EMBL" id="CAI2375763.1"/>
    </source>
</evidence>
<gene>
    <name evidence="2" type="ORF">ECRASSUSDP1_LOCUS17127</name>
</gene>
<dbReference type="EMBL" id="CAMPGE010017267">
    <property type="protein sequence ID" value="CAI2375763.1"/>
    <property type="molecule type" value="Genomic_DNA"/>
</dbReference>